<protein>
    <submittedName>
        <fullName evidence="4">ABC transporter substrate-binding protein</fullName>
    </submittedName>
</protein>
<evidence type="ECO:0000256" key="1">
    <source>
        <dbReference type="ARBA" id="ARBA00022729"/>
    </source>
</evidence>
<feature type="chain" id="PRO_5046426462" evidence="2">
    <location>
        <begin position="24"/>
        <end position="548"/>
    </location>
</feature>
<feature type="domain" description="Solute-binding protein family 5" evidence="3">
    <location>
        <begin position="99"/>
        <end position="465"/>
    </location>
</feature>
<keyword evidence="5" id="KW-1185">Reference proteome</keyword>
<dbReference type="EMBL" id="QYAD01000002">
    <property type="protein sequence ID" value="MBL3689973.1"/>
    <property type="molecule type" value="Genomic_DNA"/>
</dbReference>
<reference evidence="4 5" key="1">
    <citation type="submission" date="2018-09" db="EMBL/GenBank/DDBJ databases">
        <title>Comparative genomics of Leucobacter spp.</title>
        <authorList>
            <person name="Reis A.C."/>
            <person name="Kolvenbach B.A."/>
            <person name="Corvini P.F.X."/>
            <person name="Nunes O.C."/>
        </authorList>
    </citation>
    <scope>NUCLEOTIDE SEQUENCE [LARGE SCALE GENOMIC DNA]</scope>
    <source>
        <strain evidence="4 5">L-1</strain>
    </source>
</reference>
<dbReference type="Proteomes" id="UP001646141">
    <property type="component" value="Unassembled WGS sequence"/>
</dbReference>
<dbReference type="InterPro" id="IPR039424">
    <property type="entry name" value="SBP_5"/>
</dbReference>
<dbReference type="Gene3D" id="3.10.105.10">
    <property type="entry name" value="Dipeptide-binding Protein, Domain 3"/>
    <property type="match status" value="1"/>
</dbReference>
<evidence type="ECO:0000313" key="4">
    <source>
        <dbReference type="EMBL" id="MBL3689973.1"/>
    </source>
</evidence>
<name>A0ABS1SP70_9MICO</name>
<organism evidence="4 5">
    <name type="scientific">Leucobacter chromiireducens subsp. chromiireducens</name>
    <dbReference type="NCBI Taxonomy" id="660067"/>
    <lineage>
        <taxon>Bacteria</taxon>
        <taxon>Bacillati</taxon>
        <taxon>Actinomycetota</taxon>
        <taxon>Actinomycetes</taxon>
        <taxon>Micrococcales</taxon>
        <taxon>Microbacteriaceae</taxon>
        <taxon>Leucobacter</taxon>
    </lineage>
</organism>
<dbReference type="Gene3D" id="3.90.76.10">
    <property type="entry name" value="Dipeptide-binding Protein, Domain 1"/>
    <property type="match status" value="1"/>
</dbReference>
<dbReference type="PIRSF" id="PIRSF002741">
    <property type="entry name" value="MppA"/>
    <property type="match status" value="1"/>
</dbReference>
<dbReference type="PROSITE" id="PS51257">
    <property type="entry name" value="PROKAR_LIPOPROTEIN"/>
    <property type="match status" value="1"/>
</dbReference>
<feature type="signal peptide" evidence="2">
    <location>
        <begin position="1"/>
        <end position="23"/>
    </location>
</feature>
<dbReference type="InterPro" id="IPR000914">
    <property type="entry name" value="SBP_5_dom"/>
</dbReference>
<evidence type="ECO:0000256" key="2">
    <source>
        <dbReference type="SAM" id="SignalP"/>
    </source>
</evidence>
<dbReference type="PANTHER" id="PTHR30290">
    <property type="entry name" value="PERIPLASMIC BINDING COMPONENT OF ABC TRANSPORTER"/>
    <property type="match status" value="1"/>
</dbReference>
<dbReference type="SUPFAM" id="SSF53850">
    <property type="entry name" value="Periplasmic binding protein-like II"/>
    <property type="match status" value="1"/>
</dbReference>
<dbReference type="InterPro" id="IPR030678">
    <property type="entry name" value="Peptide/Ni-bd"/>
</dbReference>
<evidence type="ECO:0000259" key="3">
    <source>
        <dbReference type="Pfam" id="PF00496"/>
    </source>
</evidence>
<evidence type="ECO:0000313" key="5">
    <source>
        <dbReference type="Proteomes" id="UP001646141"/>
    </source>
</evidence>
<dbReference type="CDD" id="cd00995">
    <property type="entry name" value="PBP2_NikA_DppA_OppA_like"/>
    <property type="match status" value="1"/>
</dbReference>
<dbReference type="Gene3D" id="3.40.190.10">
    <property type="entry name" value="Periplasmic binding protein-like II"/>
    <property type="match status" value="1"/>
</dbReference>
<sequence length="548" mass="58004">MVFTLSKRSRARGAALIAGLAVAGVTLTACSGGATSAGPIEWSVTDHTAAPSGEIDQVTWASYAEPFSLDYAYAFDYADNQVLANVCESLLRLNPDFSLSPGLAESFANPTPTTWVYQIRDGVQFHDGAVLTAADVVASMRRHVDPAVGSSWASVYQNVVSIEETGPLEVTVTTKIPDSQFNLGMGGSAGVVESAATLAAAGADYGNSSGGVNCTGPFRFDSWKSGEKISLSRFDGYWDAGLRAKSEKFDFVFMADATARTNALKSGEADGSWVLPLDAARNLEDAGKGDVLFGMNTAVSNLVVSNLEGPLGDPRVRKALLMAIDRQGILEAMTSGVGEPTDVFTTESVWADGDPAATQAAFTDIEAYPFDIEAAKQLIEEAGATGQEITIATAPINQEFAVVSQATAAAAKAIGLEPKINTVTPAAYTTLFSDPAAREGVDLFYTVWYLSSPDPLEMYSVLRTGEFSNYGNWSNPEFDQLVTDAVSTMDPKERSALTAQAQQLANAELPWLPLAAVPNAMYLGERVTGLSPSIAFLYYPWAATLGAR</sequence>
<keyword evidence="1 2" id="KW-0732">Signal</keyword>
<gene>
    <name evidence="4" type="ORF">D3226_08360</name>
</gene>
<proteinExistence type="predicted"/>
<accession>A0ABS1SP70</accession>
<dbReference type="Pfam" id="PF00496">
    <property type="entry name" value="SBP_bac_5"/>
    <property type="match status" value="1"/>
</dbReference>
<comment type="caution">
    <text evidence="4">The sequence shown here is derived from an EMBL/GenBank/DDBJ whole genome shotgun (WGS) entry which is preliminary data.</text>
</comment>
<dbReference type="PANTHER" id="PTHR30290:SF38">
    <property type="entry name" value="D,D-DIPEPTIDE-BINDING PERIPLASMIC PROTEIN DDPA-RELATED"/>
    <property type="match status" value="1"/>
</dbReference>